<protein>
    <submittedName>
        <fullName evidence="1">Uncharacterized protein</fullName>
    </submittedName>
</protein>
<sequence>MLRALLRHTGSKPLIRSPLQWSNIARLIFSQDHSLANQIYNSVVEKHKKSFQKLNLKQHDRIIDLIISAYMKEPANEALKSRLTDFQGIFEENEGRLRISRAWIDAIQQETKIKLFPDRLLKIPDRNLDNRHYAEIIHNMHTAAYNIMTYKKLEPTMNFFYRGIFPVHDKLELKGNLGDKLRLENDEIKIKDEVHIRCCSIKPHACENYDFDPTPNVTFIIARGMDDNGKQSICVMPTVLFSVHDLPKFRYKGNAEPDSIFLVNKAKLKEFFYLFEQEMVR</sequence>
<dbReference type="AlphaFoldDB" id="A0AAU9JCR4"/>
<gene>
    <name evidence="1" type="ORF">BSTOLATCC_MIC24036</name>
</gene>
<accession>A0AAU9JCR4</accession>
<evidence type="ECO:0000313" key="2">
    <source>
        <dbReference type="Proteomes" id="UP001162131"/>
    </source>
</evidence>
<comment type="caution">
    <text evidence="1">The sequence shown here is derived from an EMBL/GenBank/DDBJ whole genome shotgun (WGS) entry which is preliminary data.</text>
</comment>
<proteinExistence type="predicted"/>
<organism evidence="1 2">
    <name type="scientific">Blepharisma stoltei</name>
    <dbReference type="NCBI Taxonomy" id="1481888"/>
    <lineage>
        <taxon>Eukaryota</taxon>
        <taxon>Sar</taxon>
        <taxon>Alveolata</taxon>
        <taxon>Ciliophora</taxon>
        <taxon>Postciliodesmatophora</taxon>
        <taxon>Heterotrichea</taxon>
        <taxon>Heterotrichida</taxon>
        <taxon>Blepharismidae</taxon>
        <taxon>Blepharisma</taxon>
    </lineage>
</organism>
<evidence type="ECO:0000313" key="1">
    <source>
        <dbReference type="EMBL" id="CAG9319484.1"/>
    </source>
</evidence>
<dbReference type="Proteomes" id="UP001162131">
    <property type="component" value="Unassembled WGS sequence"/>
</dbReference>
<reference evidence="1" key="1">
    <citation type="submission" date="2021-09" db="EMBL/GenBank/DDBJ databases">
        <authorList>
            <consortium name="AG Swart"/>
            <person name="Singh M."/>
            <person name="Singh A."/>
            <person name="Seah K."/>
            <person name="Emmerich C."/>
        </authorList>
    </citation>
    <scope>NUCLEOTIDE SEQUENCE</scope>
    <source>
        <strain evidence="1">ATCC30299</strain>
    </source>
</reference>
<name>A0AAU9JCR4_9CILI</name>
<keyword evidence="2" id="KW-1185">Reference proteome</keyword>
<dbReference type="EMBL" id="CAJZBQ010000023">
    <property type="protein sequence ID" value="CAG9319484.1"/>
    <property type="molecule type" value="Genomic_DNA"/>
</dbReference>